<dbReference type="AlphaFoldDB" id="A0AA36M9H4"/>
<keyword evidence="3" id="KW-1185">Reference proteome</keyword>
<dbReference type="Proteomes" id="UP001176961">
    <property type="component" value="Unassembled WGS sequence"/>
</dbReference>
<name>A0AA36M9H4_CYLNA</name>
<dbReference type="PANTHER" id="PTHR22989">
    <property type="entry name" value="UNCHARACTERIZED DUF13 C.ELEGANS"/>
    <property type="match status" value="1"/>
</dbReference>
<keyword evidence="1" id="KW-0812">Transmembrane</keyword>
<accession>A0AA36M9H4</accession>
<gene>
    <name evidence="2" type="ORF">CYNAS_LOCUS15529</name>
</gene>
<keyword evidence="1" id="KW-1133">Transmembrane helix</keyword>
<dbReference type="PANTHER" id="PTHR22989:SF10">
    <property type="entry name" value="METHYLTRANSFERASE FKBM DOMAIN-CONTAINING PROTEIN"/>
    <property type="match status" value="1"/>
</dbReference>
<proteinExistence type="predicted"/>
<feature type="transmembrane region" description="Helical" evidence="1">
    <location>
        <begin position="12"/>
        <end position="34"/>
    </location>
</feature>
<keyword evidence="1" id="KW-0472">Membrane</keyword>
<comment type="caution">
    <text evidence="2">The sequence shown here is derived from an EMBL/GenBank/DDBJ whole genome shotgun (WGS) entry which is preliminary data.</text>
</comment>
<reference evidence="2" key="1">
    <citation type="submission" date="2023-07" db="EMBL/GenBank/DDBJ databases">
        <authorList>
            <consortium name="CYATHOMIX"/>
        </authorList>
    </citation>
    <scope>NUCLEOTIDE SEQUENCE</scope>
    <source>
        <strain evidence="2">N/A</strain>
    </source>
</reference>
<evidence type="ECO:0000313" key="2">
    <source>
        <dbReference type="EMBL" id="CAJ0603546.1"/>
    </source>
</evidence>
<evidence type="ECO:0000313" key="3">
    <source>
        <dbReference type="Proteomes" id="UP001176961"/>
    </source>
</evidence>
<organism evidence="2 3">
    <name type="scientific">Cylicocyclus nassatus</name>
    <name type="common">Nematode worm</name>
    <dbReference type="NCBI Taxonomy" id="53992"/>
    <lineage>
        <taxon>Eukaryota</taxon>
        <taxon>Metazoa</taxon>
        <taxon>Ecdysozoa</taxon>
        <taxon>Nematoda</taxon>
        <taxon>Chromadorea</taxon>
        <taxon>Rhabditida</taxon>
        <taxon>Rhabditina</taxon>
        <taxon>Rhabditomorpha</taxon>
        <taxon>Strongyloidea</taxon>
        <taxon>Strongylidae</taxon>
        <taxon>Cylicocyclus</taxon>
    </lineage>
</organism>
<dbReference type="EMBL" id="CATQJL010000305">
    <property type="protein sequence ID" value="CAJ0603546.1"/>
    <property type="molecule type" value="Genomic_DNA"/>
</dbReference>
<protein>
    <submittedName>
        <fullName evidence="2">Uncharacterized protein</fullName>
    </submittedName>
</protein>
<sequence length="289" mass="33697">MMTMLSLKPYASIRCQVVIVYAIVITVAIFRITIIVQETEKSGFFARTNQCYHKYWSLLKLENFIPLLPFISDRCAPSFEKMEVYRFGDKYDWRYSMTPKIEITEDTKDAPERKCYGFVFVGLTPNLTVEVQLKRNLLFNCEIIGVDPVAGDTAQNFALDVGEFVQERVQAWNGRNPRSLAMIVSNQMDYPDNQQRIIAEHVFITGYEDAVRLLPWILETTGYLKFITPCQITIDLPTMEFERIQIFIAFVRRIIEEESYTVMSVYNNYVTRIYLFNSGLEECTAHYGF</sequence>
<evidence type="ECO:0000256" key="1">
    <source>
        <dbReference type="SAM" id="Phobius"/>
    </source>
</evidence>